<dbReference type="PANTHER" id="PTHR43547:SF2">
    <property type="entry name" value="HYBRID SIGNAL TRANSDUCTION HISTIDINE KINASE C"/>
    <property type="match status" value="1"/>
</dbReference>
<dbReference type="PANTHER" id="PTHR43547">
    <property type="entry name" value="TWO-COMPONENT HISTIDINE KINASE"/>
    <property type="match status" value="1"/>
</dbReference>
<dbReference type="SUPFAM" id="SSF47384">
    <property type="entry name" value="Homodimeric domain of signal transducing histidine kinase"/>
    <property type="match status" value="1"/>
</dbReference>
<dbReference type="InterPro" id="IPR005467">
    <property type="entry name" value="His_kinase_dom"/>
</dbReference>
<keyword evidence="5" id="KW-0418">Kinase</keyword>
<comment type="catalytic activity">
    <reaction evidence="1">
        <text>ATP + protein L-histidine = ADP + protein N-phospho-L-histidine.</text>
        <dbReference type="EC" id="2.7.13.3"/>
    </reaction>
</comment>
<dbReference type="Pfam" id="PF10069">
    <property type="entry name" value="DICT"/>
    <property type="match status" value="1"/>
</dbReference>
<dbReference type="AlphaFoldDB" id="A0A8J7F527"/>
<dbReference type="GO" id="GO:0000155">
    <property type="term" value="F:phosphorelay sensor kinase activity"/>
    <property type="evidence" value="ECO:0007669"/>
    <property type="project" value="InterPro"/>
</dbReference>
<comment type="caution">
    <text evidence="8">The sequence shown here is derived from an EMBL/GenBank/DDBJ whole genome shotgun (WGS) entry which is preliminary data.</text>
</comment>
<dbReference type="SMART" id="SM00388">
    <property type="entry name" value="HisKA"/>
    <property type="match status" value="1"/>
</dbReference>
<dbReference type="SUPFAM" id="SSF55874">
    <property type="entry name" value="ATPase domain of HSP90 chaperone/DNA topoisomerase II/histidine kinase"/>
    <property type="match status" value="1"/>
</dbReference>
<dbReference type="Proteomes" id="UP000620559">
    <property type="component" value="Unassembled WGS sequence"/>
</dbReference>
<evidence type="ECO:0000256" key="2">
    <source>
        <dbReference type="ARBA" id="ARBA00012438"/>
    </source>
</evidence>
<evidence type="ECO:0000313" key="9">
    <source>
        <dbReference type="Proteomes" id="UP000620559"/>
    </source>
</evidence>
<evidence type="ECO:0000259" key="7">
    <source>
        <dbReference type="PROSITE" id="PS50109"/>
    </source>
</evidence>
<keyword evidence="4" id="KW-0808">Transferase</keyword>
<dbReference type="FunFam" id="3.30.565.10:FF:000006">
    <property type="entry name" value="Sensor histidine kinase WalK"/>
    <property type="match status" value="1"/>
</dbReference>
<accession>A0A8J7F527</accession>
<dbReference type="Gene3D" id="1.10.287.130">
    <property type="match status" value="1"/>
</dbReference>
<feature type="domain" description="Histidine kinase" evidence="7">
    <location>
        <begin position="259"/>
        <end position="476"/>
    </location>
</feature>
<dbReference type="InterPro" id="IPR004358">
    <property type="entry name" value="Sig_transdc_His_kin-like_C"/>
</dbReference>
<dbReference type="EC" id="2.7.13.3" evidence="2"/>
<dbReference type="InterPro" id="IPR003594">
    <property type="entry name" value="HATPase_dom"/>
</dbReference>
<gene>
    <name evidence="8" type="ORF">IQ247_17665</name>
</gene>
<dbReference type="Pfam" id="PF02518">
    <property type="entry name" value="HATPase_c"/>
    <property type="match status" value="1"/>
</dbReference>
<keyword evidence="6" id="KW-0902">Two-component regulatory system</keyword>
<dbReference type="Gene3D" id="3.30.565.10">
    <property type="entry name" value="Histidine kinase-like ATPase, C-terminal domain"/>
    <property type="match status" value="1"/>
</dbReference>
<reference evidence="8" key="1">
    <citation type="submission" date="2020-10" db="EMBL/GenBank/DDBJ databases">
        <authorList>
            <person name="Castelo-Branco R."/>
            <person name="Eusebio N."/>
            <person name="Adriana R."/>
            <person name="Vieira A."/>
            <person name="Brugerolle De Fraissinette N."/>
            <person name="Rezende De Castro R."/>
            <person name="Schneider M.P."/>
            <person name="Vasconcelos V."/>
            <person name="Leao P.N."/>
        </authorList>
    </citation>
    <scope>NUCLEOTIDE SEQUENCE</scope>
    <source>
        <strain evidence="8">LEGE 06105</strain>
    </source>
</reference>
<dbReference type="PROSITE" id="PS50109">
    <property type="entry name" value="HIS_KIN"/>
    <property type="match status" value="1"/>
</dbReference>
<dbReference type="CDD" id="cd00082">
    <property type="entry name" value="HisKA"/>
    <property type="match status" value="1"/>
</dbReference>
<dbReference type="InterPro" id="IPR003661">
    <property type="entry name" value="HisK_dim/P_dom"/>
</dbReference>
<name>A0A8J7F527_9CYAN</name>
<keyword evidence="9" id="KW-1185">Reference proteome</keyword>
<evidence type="ECO:0000256" key="6">
    <source>
        <dbReference type="ARBA" id="ARBA00023012"/>
    </source>
</evidence>
<dbReference type="PRINTS" id="PR00344">
    <property type="entry name" value="BCTRLSENSOR"/>
</dbReference>
<organism evidence="8 9">
    <name type="scientific">Plectonema cf. radiosum LEGE 06105</name>
    <dbReference type="NCBI Taxonomy" id="945769"/>
    <lineage>
        <taxon>Bacteria</taxon>
        <taxon>Bacillati</taxon>
        <taxon>Cyanobacteriota</taxon>
        <taxon>Cyanophyceae</taxon>
        <taxon>Oscillatoriophycideae</taxon>
        <taxon>Oscillatoriales</taxon>
        <taxon>Microcoleaceae</taxon>
        <taxon>Plectonema</taxon>
    </lineage>
</organism>
<dbReference type="CDD" id="cd00075">
    <property type="entry name" value="HATPase"/>
    <property type="match status" value="1"/>
</dbReference>
<dbReference type="InterPro" id="IPR019278">
    <property type="entry name" value="DICT_dom"/>
</dbReference>
<proteinExistence type="predicted"/>
<dbReference type="InterPro" id="IPR036890">
    <property type="entry name" value="HATPase_C_sf"/>
</dbReference>
<evidence type="ECO:0000256" key="3">
    <source>
        <dbReference type="ARBA" id="ARBA00022553"/>
    </source>
</evidence>
<evidence type="ECO:0000256" key="4">
    <source>
        <dbReference type="ARBA" id="ARBA00022679"/>
    </source>
</evidence>
<protein>
    <recommendedName>
        <fullName evidence="2">histidine kinase</fullName>
        <ecNumber evidence="2">2.7.13.3</ecNumber>
    </recommendedName>
</protein>
<sequence length="477" mass="53961">MNLSPPDNLSLYELAMQVQTPPKHLTLSCGTLLSMVRSQFDLLIEQKISATIVVKFPLMNILDSELKRYQQHLSDATIYNCQLAGVEEIKTDTNNFDSQSYHWSSAASRIDLSHNLVQIFTDNREIRREYFLIVLSPEFCSLILAHRRQKKLKKRILNQKNHHKIPSLPAVHCFDGEIIQRVVDGIKNISHSEEFNLATNEFIYPETPQTALTNQLLIAQIQRQEEISSRKFKSRFRNSKQQNQTLRSELQAKDEYLRNVFQELLAPLTHIKTALSLLNSPSIKAPQRQRYLDMIKRECDRQNHLMTGAMDLVELERHLGTASLEPVCLSEVVPGVVSTYQPLAQERGIMLAYTVPNDLPNVWCVSGGLRQIVINLLSNCIKFTPNGGQVWVRTRTQKGYVQLEFSDTGVGIPENEISQIFNRFYKVRPVANEETGSAGLGLTIVEKLLQKCGGSISVSSIPGEGSSFKVLLASINS</sequence>
<keyword evidence="3" id="KW-0597">Phosphoprotein</keyword>
<dbReference type="SMART" id="SM00387">
    <property type="entry name" value="HATPase_c"/>
    <property type="match status" value="1"/>
</dbReference>
<evidence type="ECO:0000313" key="8">
    <source>
        <dbReference type="EMBL" id="MBE9214473.1"/>
    </source>
</evidence>
<evidence type="ECO:0000256" key="1">
    <source>
        <dbReference type="ARBA" id="ARBA00000085"/>
    </source>
</evidence>
<dbReference type="RefSeq" id="WP_193922324.1">
    <property type="nucleotide sequence ID" value="NZ_JADEWL010000061.1"/>
</dbReference>
<dbReference type="EMBL" id="JADEWL010000061">
    <property type="protein sequence ID" value="MBE9214473.1"/>
    <property type="molecule type" value="Genomic_DNA"/>
</dbReference>
<dbReference type="InterPro" id="IPR036097">
    <property type="entry name" value="HisK_dim/P_sf"/>
</dbReference>
<evidence type="ECO:0000256" key="5">
    <source>
        <dbReference type="ARBA" id="ARBA00022777"/>
    </source>
</evidence>